<proteinExistence type="predicted"/>
<organism evidence="2 3">
    <name type="scientific">Symbiodinium microadriaticum</name>
    <name type="common">Dinoflagellate</name>
    <name type="synonym">Zooxanthella microadriatica</name>
    <dbReference type="NCBI Taxonomy" id="2951"/>
    <lineage>
        <taxon>Eukaryota</taxon>
        <taxon>Sar</taxon>
        <taxon>Alveolata</taxon>
        <taxon>Dinophyceae</taxon>
        <taxon>Suessiales</taxon>
        <taxon>Symbiodiniaceae</taxon>
        <taxon>Symbiodinium</taxon>
    </lineage>
</organism>
<name>A0A1Q9CNC2_SYMMI</name>
<dbReference type="EMBL" id="LSRX01001043">
    <property type="protein sequence ID" value="OLP84428.1"/>
    <property type="molecule type" value="Genomic_DNA"/>
</dbReference>
<accession>A0A1Q9CNC2</accession>
<evidence type="ECO:0000313" key="3">
    <source>
        <dbReference type="Proteomes" id="UP000186817"/>
    </source>
</evidence>
<feature type="region of interest" description="Disordered" evidence="1">
    <location>
        <begin position="1"/>
        <end position="22"/>
    </location>
</feature>
<evidence type="ECO:0000256" key="1">
    <source>
        <dbReference type="SAM" id="MobiDB-lite"/>
    </source>
</evidence>
<sequence>MAASSADHELRRGPCSPTWTPKAPNIPADADVWFCLELTSTKASRVKFVPIAELNMGWFLSRVADALDEAEKHMEVGRADIKRQAFAQAIITRFAKMERASLLNQAHCCLKLGDSVPDVKSEQQAHFREALQAPT</sequence>
<evidence type="ECO:0000313" key="2">
    <source>
        <dbReference type="EMBL" id="OLP84428.1"/>
    </source>
</evidence>
<keyword evidence="3" id="KW-1185">Reference proteome</keyword>
<protein>
    <submittedName>
        <fullName evidence="2">Uncharacterized protein</fullName>
    </submittedName>
</protein>
<reference evidence="2 3" key="1">
    <citation type="submission" date="2016-02" db="EMBL/GenBank/DDBJ databases">
        <title>Genome analysis of coral dinoflagellate symbionts highlights evolutionary adaptations to a symbiotic lifestyle.</title>
        <authorList>
            <person name="Aranda M."/>
            <person name="Li Y."/>
            <person name="Liew Y.J."/>
            <person name="Baumgarten S."/>
            <person name="Simakov O."/>
            <person name="Wilson M."/>
            <person name="Piel J."/>
            <person name="Ashoor H."/>
            <person name="Bougouffa S."/>
            <person name="Bajic V.B."/>
            <person name="Ryu T."/>
            <person name="Ravasi T."/>
            <person name="Bayer T."/>
            <person name="Micklem G."/>
            <person name="Kim H."/>
            <person name="Bhak J."/>
            <person name="Lajeunesse T.C."/>
            <person name="Voolstra C.R."/>
        </authorList>
    </citation>
    <scope>NUCLEOTIDE SEQUENCE [LARGE SCALE GENOMIC DNA]</scope>
    <source>
        <strain evidence="2 3">CCMP2467</strain>
    </source>
</reference>
<dbReference type="Proteomes" id="UP000186817">
    <property type="component" value="Unassembled WGS sequence"/>
</dbReference>
<feature type="compositionally biased region" description="Basic and acidic residues" evidence="1">
    <location>
        <begin position="1"/>
        <end position="12"/>
    </location>
</feature>
<dbReference type="AlphaFoldDB" id="A0A1Q9CNC2"/>
<comment type="caution">
    <text evidence="2">The sequence shown here is derived from an EMBL/GenBank/DDBJ whole genome shotgun (WGS) entry which is preliminary data.</text>
</comment>
<gene>
    <name evidence="2" type="ORF">AK812_SmicGene34700</name>
</gene>